<dbReference type="AlphaFoldDB" id="A0A0C2WI03"/>
<name>A0A0C2WI03_AMAMK</name>
<protein>
    <recommendedName>
        <fullName evidence="1">F-box domain-containing protein</fullName>
    </recommendedName>
</protein>
<evidence type="ECO:0000259" key="1">
    <source>
        <dbReference type="PROSITE" id="PS50181"/>
    </source>
</evidence>
<dbReference type="InterPro" id="IPR001810">
    <property type="entry name" value="F-box_dom"/>
</dbReference>
<organism evidence="2 3">
    <name type="scientific">Amanita muscaria (strain Koide BX008)</name>
    <dbReference type="NCBI Taxonomy" id="946122"/>
    <lineage>
        <taxon>Eukaryota</taxon>
        <taxon>Fungi</taxon>
        <taxon>Dikarya</taxon>
        <taxon>Basidiomycota</taxon>
        <taxon>Agaricomycotina</taxon>
        <taxon>Agaricomycetes</taxon>
        <taxon>Agaricomycetidae</taxon>
        <taxon>Agaricales</taxon>
        <taxon>Pluteineae</taxon>
        <taxon>Amanitaceae</taxon>
        <taxon>Amanita</taxon>
    </lineage>
</organism>
<dbReference type="Gene3D" id="1.20.1280.50">
    <property type="match status" value="1"/>
</dbReference>
<dbReference type="EMBL" id="KN818288">
    <property type="protein sequence ID" value="KIL61112.1"/>
    <property type="molecule type" value="Genomic_DNA"/>
</dbReference>
<dbReference type="SMART" id="SM00256">
    <property type="entry name" value="FBOX"/>
    <property type="match status" value="1"/>
</dbReference>
<dbReference type="OrthoDB" id="2938947at2759"/>
<keyword evidence="3" id="KW-1185">Reference proteome</keyword>
<proteinExistence type="predicted"/>
<dbReference type="Proteomes" id="UP000054549">
    <property type="component" value="Unassembled WGS sequence"/>
</dbReference>
<dbReference type="InterPro" id="IPR036047">
    <property type="entry name" value="F-box-like_dom_sf"/>
</dbReference>
<dbReference type="PROSITE" id="PS50181">
    <property type="entry name" value="FBOX"/>
    <property type="match status" value="1"/>
</dbReference>
<gene>
    <name evidence="2" type="ORF">M378DRAFT_865933</name>
</gene>
<feature type="domain" description="F-box" evidence="1">
    <location>
        <begin position="22"/>
        <end position="68"/>
    </location>
</feature>
<evidence type="ECO:0000313" key="2">
    <source>
        <dbReference type="EMBL" id="KIL61112.1"/>
    </source>
</evidence>
<dbReference type="InParanoid" id="A0A0C2WI03"/>
<sequence length="186" mass="21155">MNIARLYTSSIDEHSCISLDKISDSSNLPRELVECILLLLDVDSMLTCRLVNREFNEIIQSSTLFQDFLARQPCLEEFNRLNVGRVGFGHVDEFCISLSNLYKSVATSSIDRNRWKVTGMSILKSTRGNIVAHMSLVAEVVCGRVIVYLRLERKMHRSRLHHRTTLLIHATLLAQLLPETQMLPAA</sequence>
<dbReference type="Pfam" id="PF00646">
    <property type="entry name" value="F-box"/>
    <property type="match status" value="1"/>
</dbReference>
<evidence type="ECO:0000313" key="3">
    <source>
        <dbReference type="Proteomes" id="UP000054549"/>
    </source>
</evidence>
<dbReference type="SUPFAM" id="SSF81383">
    <property type="entry name" value="F-box domain"/>
    <property type="match status" value="1"/>
</dbReference>
<accession>A0A0C2WI03</accession>
<reference evidence="2 3" key="1">
    <citation type="submission" date="2014-04" db="EMBL/GenBank/DDBJ databases">
        <title>Evolutionary Origins and Diversification of the Mycorrhizal Mutualists.</title>
        <authorList>
            <consortium name="DOE Joint Genome Institute"/>
            <consortium name="Mycorrhizal Genomics Consortium"/>
            <person name="Kohler A."/>
            <person name="Kuo A."/>
            <person name="Nagy L.G."/>
            <person name="Floudas D."/>
            <person name="Copeland A."/>
            <person name="Barry K.W."/>
            <person name="Cichocki N."/>
            <person name="Veneault-Fourrey C."/>
            <person name="LaButti K."/>
            <person name="Lindquist E.A."/>
            <person name="Lipzen A."/>
            <person name="Lundell T."/>
            <person name="Morin E."/>
            <person name="Murat C."/>
            <person name="Riley R."/>
            <person name="Ohm R."/>
            <person name="Sun H."/>
            <person name="Tunlid A."/>
            <person name="Henrissat B."/>
            <person name="Grigoriev I.V."/>
            <person name="Hibbett D.S."/>
            <person name="Martin F."/>
        </authorList>
    </citation>
    <scope>NUCLEOTIDE SEQUENCE [LARGE SCALE GENOMIC DNA]</scope>
    <source>
        <strain evidence="2 3">Koide BX008</strain>
    </source>
</reference>
<dbReference type="HOGENOM" id="CLU_1454038_0_0_1"/>